<feature type="domain" description="Cadherin" evidence="11">
    <location>
        <begin position="145"/>
        <end position="250"/>
    </location>
</feature>
<evidence type="ECO:0000256" key="3">
    <source>
        <dbReference type="ARBA" id="ARBA00022737"/>
    </source>
</evidence>
<evidence type="ECO:0000313" key="13">
    <source>
        <dbReference type="Proteomes" id="UP000663866"/>
    </source>
</evidence>
<comment type="caution">
    <text evidence="12">The sequence shown here is derived from an EMBL/GenBank/DDBJ whole genome shotgun (WGS) entry which is preliminary data.</text>
</comment>
<dbReference type="Pfam" id="PF00028">
    <property type="entry name" value="Cadherin"/>
    <property type="match status" value="1"/>
</dbReference>
<feature type="disulfide bond" evidence="8">
    <location>
        <begin position="1323"/>
        <end position="1350"/>
    </location>
</feature>
<dbReference type="SUPFAM" id="SSF49313">
    <property type="entry name" value="Cadherin-like"/>
    <property type="match status" value="4"/>
</dbReference>
<sequence length="1436" mass="162557">MIDMFNRYNVDFSGPLFDQAVYTILSNFPVSTPINTEVFKFTVKPRTDDNQPSFTPRKYSNSMRTIASGSITVISNHPSFTVINLVNDSYALVSNISPLNYFSPFNRYLFQIIARQTIPTRPPVTSIAQVQINLENDNVHDPMFIPENQIFYISETAPVGIQFGTVYATDRDNDDITYTIDCVQFCIESSTGVLRLEQPLDSSSQSEYSLSVTATDSGSSCLLRPSCYKRTKSIDIRIIVTVVNTKSPRFLNEICGKNVSFDENNKQGQDIASLIVSDSDRGENGLITILFPSEQLRTTASGLTNTAYSQFYIEQLNQTSTTRTAFLRTNETFDFDKPGATRVWYLFVLATDHGKPQRQAFCSLRINLHDLNDNAPVFIMTSWHYTIYRLSMNATNTRLLRIVASDADSGLNGMINYYIGTPNLPYFSINRTSGTITFLSNVYSLANLNISRFPITFYVYAQDRGTPPLLSKNNATVTIHLDDSYEPSTARWLDARYEELSISITEKFYEDYTNQPIFDFDHGFNGSIMYELSSETPSIMTVSSPFSDNTNIPFRDTPLIRNGRIFSSGITVASGLHAEIQNVYLLHIRVLVNPPLIGAITITIKDENDQIPTFDIRSIVLSVIEQEHGNRTIAQIQAFDRDFDYHNSYVQYRLNQQLSDSEAIGKFHIQAIDSDNPKSLLHYEIYDNKHPSTLNNLFLHEINNQITIGINSPGLSRDFPFGNSIYNFAICVTDEDRSGVSSYVPVSIKVTDKNNKAPMPTNFPWIMKEGINSSIDMIFQDYDDPEEDNTIPYRVNIVSPSNFELTGSTIKSKVSYKLLYNGILNRTLTKNLTVTFNASDNKGFNRITSIPIVISDDFNTYPISNGSKTIKVIYVNSYQNSLLNIDLGSVYVNDLNDWYRADRLYSIRRVSRGQIFNVSNGILSTAETLEPGSYTIDVDVTKPNIESSASSRIQLDVETINSEHVRQASTIRIQGEYPETLIDPTLGYPLDRLRNALASFLSVNIHSIKILAIRRVFQYHNPYDLPKPFELDKNEILTDVIFYVPAFNQFEVEHILNTNLDLFQSRFKIKAVASGPNPCNNYLCPKGTSCRPTRTIGTPPFTVDTNLTSFVGINILDSADCLNSTYTVDLTNKSNECITTTFNNSTYCSSISLLSYGPIGPCCEILGRTFDENSGGYARYAGTKFSDIAPARFSFDFIVRSQIVDSLLLLYGRNSSRRDDFFWIAIEIYQEKLKFHFQNQILHTDKPILNSTIWYHVECQFVDSIVLVSINDQQYYFELENNNNSNVYDLSTVELYLGGLPTIDPSTSSLYPSLTSINTFKGCIRNVLSNGYYLDMSKTLSSTNSNYGQCPCSITNSCVTRNRLTDIIIPWYTWLVFIVVLLLLATMLSIALLIFIRKRLQLKTPIRLYPNDTRNNIIHDKHEIGFAKIEFISMID</sequence>
<gene>
    <name evidence="12" type="ORF">OVN521_LOCUS21854</name>
</gene>
<dbReference type="GO" id="GO:0007156">
    <property type="term" value="P:homophilic cell adhesion via plasma membrane adhesion molecules"/>
    <property type="evidence" value="ECO:0007669"/>
    <property type="project" value="InterPro"/>
</dbReference>
<name>A0A819W442_9BILA</name>
<feature type="transmembrane region" description="Helical" evidence="9">
    <location>
        <begin position="1371"/>
        <end position="1396"/>
    </location>
</feature>
<evidence type="ECO:0000256" key="7">
    <source>
        <dbReference type="PROSITE-ProRule" id="PRU00043"/>
    </source>
</evidence>
<organism evidence="12 13">
    <name type="scientific">Rotaria magnacalcarata</name>
    <dbReference type="NCBI Taxonomy" id="392030"/>
    <lineage>
        <taxon>Eukaryota</taxon>
        <taxon>Metazoa</taxon>
        <taxon>Spiralia</taxon>
        <taxon>Gnathifera</taxon>
        <taxon>Rotifera</taxon>
        <taxon>Eurotatoria</taxon>
        <taxon>Bdelloidea</taxon>
        <taxon>Philodinida</taxon>
        <taxon>Philodinidae</taxon>
        <taxon>Rotaria</taxon>
    </lineage>
</organism>
<comment type="subcellular location">
    <subcellularLocation>
        <location evidence="1">Membrane</location>
    </subcellularLocation>
</comment>
<dbReference type="InterPro" id="IPR001791">
    <property type="entry name" value="Laminin_G"/>
</dbReference>
<protein>
    <submittedName>
        <fullName evidence="12">Uncharacterized protein</fullName>
    </submittedName>
</protein>
<dbReference type="PANTHER" id="PTHR24026:SF126">
    <property type="entry name" value="PROTOCADHERIN FAT 4"/>
    <property type="match status" value="1"/>
</dbReference>
<dbReference type="Gene3D" id="2.60.120.200">
    <property type="match status" value="1"/>
</dbReference>
<evidence type="ECO:0000259" key="10">
    <source>
        <dbReference type="PROSITE" id="PS50025"/>
    </source>
</evidence>
<dbReference type="PANTHER" id="PTHR24026">
    <property type="entry name" value="FAT ATYPICAL CADHERIN-RELATED"/>
    <property type="match status" value="1"/>
</dbReference>
<keyword evidence="6 9" id="KW-0472">Membrane</keyword>
<dbReference type="Pfam" id="PF00054">
    <property type="entry name" value="Laminin_G_1"/>
    <property type="match status" value="1"/>
</dbReference>
<dbReference type="SUPFAM" id="SSF49899">
    <property type="entry name" value="Concanavalin A-like lectins/glucanases"/>
    <property type="match status" value="1"/>
</dbReference>
<proteinExistence type="predicted"/>
<evidence type="ECO:0000313" key="12">
    <source>
        <dbReference type="EMBL" id="CAF4118783.1"/>
    </source>
</evidence>
<feature type="domain" description="Cadherin" evidence="11">
    <location>
        <begin position="396"/>
        <end position="489"/>
    </location>
</feature>
<dbReference type="InterPro" id="IPR002126">
    <property type="entry name" value="Cadherin-like_dom"/>
</dbReference>
<dbReference type="CDD" id="cd00110">
    <property type="entry name" value="LamG"/>
    <property type="match status" value="1"/>
</dbReference>
<dbReference type="PRINTS" id="PR00205">
    <property type="entry name" value="CADHERIN"/>
</dbReference>
<dbReference type="InterPro" id="IPR015919">
    <property type="entry name" value="Cadherin-like_sf"/>
</dbReference>
<dbReference type="PROSITE" id="PS50025">
    <property type="entry name" value="LAM_G_DOMAIN"/>
    <property type="match status" value="1"/>
</dbReference>
<dbReference type="GO" id="GO:0005509">
    <property type="term" value="F:calcium ion binding"/>
    <property type="evidence" value="ECO:0007669"/>
    <property type="project" value="UniProtKB-UniRule"/>
</dbReference>
<feature type="domain" description="Cadherin" evidence="11">
    <location>
        <begin position="615"/>
        <end position="760"/>
    </location>
</feature>
<evidence type="ECO:0000256" key="2">
    <source>
        <dbReference type="ARBA" id="ARBA00022692"/>
    </source>
</evidence>
<dbReference type="Gene3D" id="2.60.40.60">
    <property type="entry name" value="Cadherins"/>
    <property type="match status" value="4"/>
</dbReference>
<dbReference type="CDD" id="cd11304">
    <property type="entry name" value="Cadherin_repeat"/>
    <property type="match status" value="3"/>
</dbReference>
<dbReference type="InterPro" id="IPR013320">
    <property type="entry name" value="ConA-like_dom_sf"/>
</dbReference>
<keyword evidence="8" id="KW-1015">Disulfide bond</keyword>
<evidence type="ECO:0000256" key="5">
    <source>
        <dbReference type="ARBA" id="ARBA00022989"/>
    </source>
</evidence>
<evidence type="ECO:0000256" key="4">
    <source>
        <dbReference type="ARBA" id="ARBA00022837"/>
    </source>
</evidence>
<dbReference type="Proteomes" id="UP000663866">
    <property type="component" value="Unassembled WGS sequence"/>
</dbReference>
<feature type="domain" description="Cadherin" evidence="11">
    <location>
        <begin position="259"/>
        <end position="378"/>
    </location>
</feature>
<feature type="domain" description="Laminin G" evidence="10">
    <location>
        <begin position="1167"/>
        <end position="1350"/>
    </location>
</feature>
<keyword evidence="13" id="KW-1185">Reference proteome</keyword>
<feature type="domain" description="Cadherin" evidence="11">
    <location>
        <begin position="519"/>
        <end position="614"/>
    </location>
</feature>
<keyword evidence="2 9" id="KW-0812">Transmembrane</keyword>
<dbReference type="GO" id="GO:0005886">
    <property type="term" value="C:plasma membrane"/>
    <property type="evidence" value="ECO:0007669"/>
    <property type="project" value="UniProtKB-SubCell"/>
</dbReference>
<dbReference type="PROSITE" id="PS00232">
    <property type="entry name" value="CADHERIN_1"/>
    <property type="match status" value="1"/>
</dbReference>
<keyword evidence="4 7" id="KW-0106">Calcium</keyword>
<evidence type="ECO:0000256" key="6">
    <source>
        <dbReference type="ARBA" id="ARBA00023136"/>
    </source>
</evidence>
<keyword evidence="3" id="KW-0677">Repeat</keyword>
<reference evidence="12" key="1">
    <citation type="submission" date="2021-02" db="EMBL/GenBank/DDBJ databases">
        <authorList>
            <person name="Nowell W R."/>
        </authorList>
    </citation>
    <scope>NUCLEOTIDE SEQUENCE</scope>
</reference>
<evidence type="ECO:0000256" key="1">
    <source>
        <dbReference type="ARBA" id="ARBA00004370"/>
    </source>
</evidence>
<evidence type="ECO:0000256" key="8">
    <source>
        <dbReference type="PROSITE-ProRule" id="PRU00122"/>
    </source>
</evidence>
<keyword evidence="5 9" id="KW-1133">Transmembrane helix</keyword>
<dbReference type="InterPro" id="IPR020894">
    <property type="entry name" value="Cadherin_CS"/>
</dbReference>
<dbReference type="SMART" id="SM00112">
    <property type="entry name" value="CA"/>
    <property type="match status" value="5"/>
</dbReference>
<evidence type="ECO:0000259" key="11">
    <source>
        <dbReference type="PROSITE" id="PS50268"/>
    </source>
</evidence>
<dbReference type="PROSITE" id="PS50268">
    <property type="entry name" value="CADHERIN_2"/>
    <property type="match status" value="5"/>
</dbReference>
<accession>A0A819W442</accession>
<dbReference type="EMBL" id="CAJOBG010004616">
    <property type="protein sequence ID" value="CAF4118783.1"/>
    <property type="molecule type" value="Genomic_DNA"/>
</dbReference>
<evidence type="ECO:0000256" key="9">
    <source>
        <dbReference type="SAM" id="Phobius"/>
    </source>
</evidence>